<dbReference type="PANTHER" id="PTHR36933">
    <property type="entry name" value="SLL0788 PROTEIN"/>
    <property type="match status" value="1"/>
</dbReference>
<sequence>MTASDGGRGTVGEGRAAARERWRTFGAPALAAVTVAALCLGVLLGWLAFGAGRPGEDSAEAGFARDMSEHHAQAVQMSQLVMQRTEDEDVRRLAVDIDNNQNFERGMMAGWLAQWDLPRARPGERMDWMAGHGDGHDVTDLPAGVPMPGMASPSEIEELTRARGREAEVLYLQLMTTHHIAGVEMAQAALDLASDEDVRAAAQRMVDAQAGEVALMARMLAERDAEPREDVSAWLAGAEGGAAEQDGGGDGATEDPDHGGDH</sequence>
<feature type="domain" description="DUF305" evidence="3">
    <location>
        <begin position="60"/>
        <end position="220"/>
    </location>
</feature>
<dbReference type="InterPro" id="IPR012347">
    <property type="entry name" value="Ferritin-like"/>
</dbReference>
<dbReference type="RefSeq" id="WP_202876617.1">
    <property type="nucleotide sequence ID" value="NZ_JBHMAX010000019.1"/>
</dbReference>
<gene>
    <name evidence="4" type="ORF">ACFFN0_10065</name>
</gene>
<organism evidence="4 5">
    <name type="scientific">Ornithinimicrobium kibberense</name>
    <dbReference type="NCBI Taxonomy" id="282060"/>
    <lineage>
        <taxon>Bacteria</taxon>
        <taxon>Bacillati</taxon>
        <taxon>Actinomycetota</taxon>
        <taxon>Actinomycetes</taxon>
        <taxon>Micrococcales</taxon>
        <taxon>Ornithinimicrobiaceae</taxon>
        <taxon>Ornithinimicrobium</taxon>
    </lineage>
</organism>
<name>A0ABV5V3M6_9MICO</name>
<feature type="region of interest" description="Disordered" evidence="1">
    <location>
        <begin position="223"/>
        <end position="262"/>
    </location>
</feature>
<accession>A0ABV5V3M6</accession>
<keyword evidence="5" id="KW-1185">Reference proteome</keyword>
<evidence type="ECO:0000313" key="4">
    <source>
        <dbReference type="EMBL" id="MFB9732389.1"/>
    </source>
</evidence>
<feature type="transmembrane region" description="Helical" evidence="2">
    <location>
        <begin position="25"/>
        <end position="49"/>
    </location>
</feature>
<comment type="caution">
    <text evidence="4">The sequence shown here is derived from an EMBL/GenBank/DDBJ whole genome shotgun (WGS) entry which is preliminary data.</text>
</comment>
<dbReference type="Gene3D" id="1.20.1260.10">
    <property type="match status" value="1"/>
</dbReference>
<keyword evidence="2" id="KW-0472">Membrane</keyword>
<keyword evidence="2" id="KW-0812">Transmembrane</keyword>
<dbReference type="Pfam" id="PF03713">
    <property type="entry name" value="DUF305"/>
    <property type="match status" value="1"/>
</dbReference>
<dbReference type="InterPro" id="IPR005183">
    <property type="entry name" value="DUF305_CopM-like"/>
</dbReference>
<evidence type="ECO:0000313" key="5">
    <source>
        <dbReference type="Proteomes" id="UP001589613"/>
    </source>
</evidence>
<keyword evidence="2" id="KW-1133">Transmembrane helix</keyword>
<evidence type="ECO:0000256" key="2">
    <source>
        <dbReference type="SAM" id="Phobius"/>
    </source>
</evidence>
<evidence type="ECO:0000259" key="3">
    <source>
        <dbReference type="Pfam" id="PF03713"/>
    </source>
</evidence>
<dbReference type="EMBL" id="JBHMAX010000019">
    <property type="protein sequence ID" value="MFB9732389.1"/>
    <property type="molecule type" value="Genomic_DNA"/>
</dbReference>
<protein>
    <submittedName>
        <fullName evidence="4">DUF305 domain-containing protein</fullName>
    </submittedName>
</protein>
<proteinExistence type="predicted"/>
<dbReference type="PANTHER" id="PTHR36933:SF1">
    <property type="entry name" value="SLL0788 PROTEIN"/>
    <property type="match status" value="1"/>
</dbReference>
<evidence type="ECO:0000256" key="1">
    <source>
        <dbReference type="SAM" id="MobiDB-lite"/>
    </source>
</evidence>
<dbReference type="Proteomes" id="UP001589613">
    <property type="component" value="Unassembled WGS sequence"/>
</dbReference>
<reference evidence="4 5" key="1">
    <citation type="submission" date="2024-09" db="EMBL/GenBank/DDBJ databases">
        <authorList>
            <person name="Sun Q."/>
            <person name="Mori K."/>
        </authorList>
    </citation>
    <scope>NUCLEOTIDE SEQUENCE [LARGE SCALE GENOMIC DNA]</scope>
    <source>
        <strain evidence="4 5">JCM 12763</strain>
    </source>
</reference>